<organism evidence="2 3">
    <name type="scientific">Sphaerisporangium corydalis</name>
    <dbReference type="NCBI Taxonomy" id="1441875"/>
    <lineage>
        <taxon>Bacteria</taxon>
        <taxon>Bacillati</taxon>
        <taxon>Actinomycetota</taxon>
        <taxon>Actinomycetes</taxon>
        <taxon>Streptosporangiales</taxon>
        <taxon>Streptosporangiaceae</taxon>
        <taxon>Sphaerisporangium</taxon>
    </lineage>
</organism>
<dbReference type="RefSeq" id="WP_262847446.1">
    <property type="nucleotide sequence ID" value="NZ_JANZYP010000063.1"/>
</dbReference>
<dbReference type="Gene3D" id="3.40.50.1580">
    <property type="entry name" value="Nucleoside phosphorylase domain"/>
    <property type="match status" value="1"/>
</dbReference>
<proteinExistence type="predicted"/>
<gene>
    <name evidence="2" type="ORF">ACFO8L_01835</name>
</gene>
<evidence type="ECO:0000313" key="3">
    <source>
        <dbReference type="Proteomes" id="UP001595891"/>
    </source>
</evidence>
<dbReference type="SUPFAM" id="SSF53167">
    <property type="entry name" value="Purine and uridine phosphorylases"/>
    <property type="match status" value="1"/>
</dbReference>
<reference evidence="3" key="1">
    <citation type="journal article" date="2019" name="Int. J. Syst. Evol. Microbiol.">
        <title>The Global Catalogue of Microorganisms (GCM) 10K type strain sequencing project: providing services to taxonomists for standard genome sequencing and annotation.</title>
        <authorList>
            <consortium name="The Broad Institute Genomics Platform"/>
            <consortium name="The Broad Institute Genome Sequencing Center for Infectious Disease"/>
            <person name="Wu L."/>
            <person name="Ma J."/>
        </authorList>
    </citation>
    <scope>NUCLEOTIDE SEQUENCE [LARGE SCALE GENOMIC DNA]</scope>
    <source>
        <strain evidence="3">CCUG 49560</strain>
    </source>
</reference>
<dbReference type="Proteomes" id="UP001595891">
    <property type="component" value="Unassembled WGS sequence"/>
</dbReference>
<feature type="domain" description="Nucleoside phosphorylase" evidence="1">
    <location>
        <begin position="45"/>
        <end position="288"/>
    </location>
</feature>
<dbReference type="Pfam" id="PF01048">
    <property type="entry name" value="PNP_UDP_1"/>
    <property type="match status" value="1"/>
</dbReference>
<comment type="caution">
    <text evidence="2">The sequence shown here is derived from an EMBL/GenBank/DDBJ whole genome shotgun (WGS) entry which is preliminary data.</text>
</comment>
<protein>
    <recommendedName>
        <fullName evidence="1">Nucleoside phosphorylase domain-containing protein</fullName>
    </recommendedName>
</protein>
<dbReference type="InterPro" id="IPR000845">
    <property type="entry name" value="Nucleoside_phosphorylase_d"/>
</dbReference>
<sequence>MAGNSGVVNHGGSMEISQSAIGHGATVNVSAAREQKAGNGKRADVGVITVLGKEAKAVYEVLGLRRAQGGDLPFFEGTVNTRDGVARVAAIRTHSPGQRSAGAAFGHLRRHYNPAVVVLVGIGGGIHSGIEIGDVVVTSRVVYYDLRKETPDGPLHRGEEREAPAAIGHAVNSFFIDHDEPAGFQTTDADGTTREYRAHTGPIGSGEAVIADAESEIIRYLKTFNDKILAVDMEAGGLTQAFFEQDGSPAVRGWLVVRGISDDAGSAKNDDYHDIAARHAATVLRRLISYLPLPSDRT</sequence>
<dbReference type="PANTHER" id="PTHR46832:SF1">
    <property type="entry name" value="5'-METHYLTHIOADENOSINE_S-ADENOSYLHOMOCYSTEINE NUCLEOSIDASE"/>
    <property type="match status" value="1"/>
</dbReference>
<evidence type="ECO:0000313" key="2">
    <source>
        <dbReference type="EMBL" id="MFC4584796.1"/>
    </source>
</evidence>
<dbReference type="EMBL" id="JBHSFN010000001">
    <property type="protein sequence ID" value="MFC4584796.1"/>
    <property type="molecule type" value="Genomic_DNA"/>
</dbReference>
<keyword evidence="3" id="KW-1185">Reference proteome</keyword>
<dbReference type="InterPro" id="IPR035994">
    <property type="entry name" value="Nucleoside_phosphorylase_sf"/>
</dbReference>
<accession>A0ABV9E5M8</accession>
<evidence type="ECO:0000259" key="1">
    <source>
        <dbReference type="Pfam" id="PF01048"/>
    </source>
</evidence>
<dbReference type="PANTHER" id="PTHR46832">
    <property type="entry name" value="5'-METHYLTHIOADENOSINE/S-ADENOSYLHOMOCYSTEINE NUCLEOSIDASE"/>
    <property type="match status" value="1"/>
</dbReference>
<name>A0ABV9E5M8_9ACTN</name>